<organism evidence="1 2">
    <name type="scientific">Protea cynaroides</name>
    <dbReference type="NCBI Taxonomy" id="273540"/>
    <lineage>
        <taxon>Eukaryota</taxon>
        <taxon>Viridiplantae</taxon>
        <taxon>Streptophyta</taxon>
        <taxon>Embryophyta</taxon>
        <taxon>Tracheophyta</taxon>
        <taxon>Spermatophyta</taxon>
        <taxon>Magnoliopsida</taxon>
        <taxon>Proteales</taxon>
        <taxon>Proteaceae</taxon>
        <taxon>Protea</taxon>
    </lineage>
</organism>
<proteinExistence type="predicted"/>
<dbReference type="EMBL" id="JAMYWD010000012">
    <property type="protein sequence ID" value="KAJ4953948.1"/>
    <property type="molecule type" value="Genomic_DNA"/>
</dbReference>
<reference evidence="1" key="1">
    <citation type="journal article" date="2023" name="Plant J.">
        <title>The genome of the king protea, Protea cynaroides.</title>
        <authorList>
            <person name="Chang J."/>
            <person name="Duong T.A."/>
            <person name="Schoeman C."/>
            <person name="Ma X."/>
            <person name="Roodt D."/>
            <person name="Barker N."/>
            <person name="Li Z."/>
            <person name="Van de Peer Y."/>
            <person name="Mizrachi E."/>
        </authorList>
    </citation>
    <scope>NUCLEOTIDE SEQUENCE</scope>
    <source>
        <tissue evidence="1">Young leaves</tissue>
    </source>
</reference>
<comment type="caution">
    <text evidence="1">The sequence shown here is derived from an EMBL/GenBank/DDBJ whole genome shotgun (WGS) entry which is preliminary data.</text>
</comment>
<evidence type="ECO:0000313" key="2">
    <source>
        <dbReference type="Proteomes" id="UP001141806"/>
    </source>
</evidence>
<dbReference type="AlphaFoldDB" id="A0A9Q0GWL0"/>
<sequence length="121" mass="13174">MRGFWNFRSQIFGLFQEEVHLQVRTGQEVAAGAVASQLPAKILSAFQAMDTPRTTVARECYGLPGTDFSALLLCPAKPEFPVEPAHLQSYLFLHLEDGQSPAALTCAVAAAKRQFSESSMA</sequence>
<keyword evidence="2" id="KW-1185">Reference proteome</keyword>
<name>A0A9Q0GWL0_9MAGN</name>
<dbReference type="Proteomes" id="UP001141806">
    <property type="component" value="Unassembled WGS sequence"/>
</dbReference>
<evidence type="ECO:0000313" key="1">
    <source>
        <dbReference type="EMBL" id="KAJ4953948.1"/>
    </source>
</evidence>
<gene>
    <name evidence="1" type="ORF">NE237_030780</name>
</gene>
<protein>
    <submittedName>
        <fullName evidence="1">Uncharacterized protein</fullName>
    </submittedName>
</protein>
<accession>A0A9Q0GWL0</accession>